<accession>A0A7S0YML9</accession>
<keyword evidence="1" id="KW-0812">Transmembrane</keyword>
<evidence type="ECO:0000313" key="2">
    <source>
        <dbReference type="EMBL" id="CAD8787354.1"/>
    </source>
</evidence>
<keyword evidence="1" id="KW-1133">Transmembrane helix</keyword>
<reference evidence="2" key="1">
    <citation type="submission" date="2021-01" db="EMBL/GenBank/DDBJ databases">
        <authorList>
            <person name="Corre E."/>
            <person name="Pelletier E."/>
            <person name="Niang G."/>
            <person name="Scheremetjew M."/>
            <person name="Finn R."/>
            <person name="Kale V."/>
            <person name="Holt S."/>
            <person name="Cochrane G."/>
            <person name="Meng A."/>
            <person name="Brown T."/>
            <person name="Cohen L."/>
        </authorList>
    </citation>
    <scope>NUCLEOTIDE SEQUENCE</scope>
    <source>
        <strain evidence="2">SAG 63-3</strain>
    </source>
</reference>
<feature type="transmembrane region" description="Helical" evidence="1">
    <location>
        <begin position="43"/>
        <end position="65"/>
    </location>
</feature>
<keyword evidence="1" id="KW-0472">Membrane</keyword>
<dbReference type="EMBL" id="HBFM01029166">
    <property type="protein sequence ID" value="CAD8787354.1"/>
    <property type="molecule type" value="Transcribed_RNA"/>
</dbReference>
<sequence length="101" mass="11739">MVWAIKEYYLPWNIPHCILSSLSNCCATSFCIFSNIWRMLSSLFFLTMCTLCCFLSLISFLLFFLSSNTASFFNFIIHHALAPSIRYCNITCILNKKILRT</sequence>
<gene>
    <name evidence="2" type="ORF">PPAR00522_LOCUS18938</name>
</gene>
<proteinExistence type="predicted"/>
<protein>
    <submittedName>
        <fullName evidence="2">Uncharacterized protein</fullName>
    </submittedName>
</protein>
<organism evidence="2">
    <name type="scientific">Polytomella parva</name>
    <dbReference type="NCBI Taxonomy" id="51329"/>
    <lineage>
        <taxon>Eukaryota</taxon>
        <taxon>Viridiplantae</taxon>
        <taxon>Chlorophyta</taxon>
        <taxon>core chlorophytes</taxon>
        <taxon>Chlorophyceae</taxon>
        <taxon>CS clade</taxon>
        <taxon>Chlamydomonadales</taxon>
        <taxon>Chlamydomonadaceae</taxon>
        <taxon>Polytomella</taxon>
    </lineage>
</organism>
<dbReference type="AlphaFoldDB" id="A0A7S0YML9"/>
<evidence type="ECO:0000256" key="1">
    <source>
        <dbReference type="SAM" id="Phobius"/>
    </source>
</evidence>
<name>A0A7S0YML9_9CHLO</name>